<keyword evidence="5 7" id="KW-0274">FAD</keyword>
<comment type="caution">
    <text evidence="11">The sequence shown here is derived from an EMBL/GenBank/DDBJ whole genome shotgun (WGS) entry which is preliminary data.</text>
</comment>
<dbReference type="InterPro" id="IPR009100">
    <property type="entry name" value="AcylCoA_DH/oxidase_NM_dom_sf"/>
</dbReference>
<evidence type="ECO:0000256" key="7">
    <source>
        <dbReference type="RuleBase" id="RU362125"/>
    </source>
</evidence>
<evidence type="ECO:0000313" key="11">
    <source>
        <dbReference type="EMBL" id="RAK59230.1"/>
    </source>
</evidence>
<evidence type="ECO:0000256" key="5">
    <source>
        <dbReference type="ARBA" id="ARBA00022827"/>
    </source>
</evidence>
<dbReference type="PANTHER" id="PTHR48083">
    <property type="entry name" value="MEDIUM-CHAIN SPECIFIC ACYL-COA DEHYDROGENASE, MITOCHONDRIAL-RELATED"/>
    <property type="match status" value="1"/>
</dbReference>
<dbReference type="InterPro" id="IPR046373">
    <property type="entry name" value="Acyl-CoA_Oxase/DH_mid-dom_sf"/>
</dbReference>
<dbReference type="Gene3D" id="1.20.140.10">
    <property type="entry name" value="Butyryl-CoA Dehydrogenase, subunit A, domain 3"/>
    <property type="match status" value="1"/>
</dbReference>
<keyword evidence="6 7" id="KW-0560">Oxidoreductase</keyword>
<evidence type="ECO:0000313" key="12">
    <source>
        <dbReference type="Proteomes" id="UP000249842"/>
    </source>
</evidence>
<organism evidence="11 12">
    <name type="scientific">Phenylobacterium hankyongense</name>
    <dbReference type="NCBI Taxonomy" id="1813876"/>
    <lineage>
        <taxon>Bacteria</taxon>
        <taxon>Pseudomonadati</taxon>
        <taxon>Pseudomonadota</taxon>
        <taxon>Alphaproteobacteria</taxon>
        <taxon>Caulobacterales</taxon>
        <taxon>Caulobacteraceae</taxon>
        <taxon>Phenylobacterium</taxon>
    </lineage>
</organism>
<dbReference type="RefSeq" id="WP_111456523.1">
    <property type="nucleotide sequence ID" value="NZ_QFYP01000001.1"/>
</dbReference>
<dbReference type="Gene3D" id="2.40.110.10">
    <property type="entry name" value="Butyryl-CoA Dehydrogenase, subunit A, domain 2"/>
    <property type="match status" value="1"/>
</dbReference>
<dbReference type="PANTHER" id="PTHR48083:SF13">
    <property type="entry name" value="ACYL-COA DEHYDROGENASE FAMILY MEMBER 11"/>
    <property type="match status" value="1"/>
</dbReference>
<dbReference type="OrthoDB" id="9780544at2"/>
<dbReference type="SUPFAM" id="SSF47203">
    <property type="entry name" value="Acyl-CoA dehydrogenase C-terminal domain-like"/>
    <property type="match status" value="1"/>
</dbReference>
<dbReference type="AlphaFoldDB" id="A0A328AVW6"/>
<dbReference type="GO" id="GO:0050660">
    <property type="term" value="F:flavin adenine dinucleotide binding"/>
    <property type="evidence" value="ECO:0007669"/>
    <property type="project" value="InterPro"/>
</dbReference>
<dbReference type="Pfam" id="PF02771">
    <property type="entry name" value="Acyl-CoA_dh_N"/>
    <property type="match status" value="1"/>
</dbReference>
<dbReference type="InterPro" id="IPR037069">
    <property type="entry name" value="AcylCoA_DH/ox_N_sf"/>
</dbReference>
<keyword evidence="4 7" id="KW-0285">Flavoprotein</keyword>
<dbReference type="SUPFAM" id="SSF56645">
    <property type="entry name" value="Acyl-CoA dehydrogenase NM domain-like"/>
    <property type="match status" value="1"/>
</dbReference>
<sequence length="447" mass="49709">MAWDFETDPEFQTKLDWIEAFMREEVEPLSHLGMAVHGSLGREKFIRPLQQKVKDQGLWACHLGPELGGQGFGQVKLALMNEKLGRNGLAPTVFGCQAPDSGNAEIIAHYGTEAQKTRWLWPLLNGDIRSAFSMSEPTGGSDPLTFKTRAVLDGDEWVINGEKWFSTNARYSKVLVLYAVTDPDAKDPYRRTSIFLVPTDTPGVEIIRNVAVGGGGEIGGGNEGYVRYTDVRLPYDALLGERGAAFIIAQVRLGGGRVHHAMRTVGACKNALDLMCRRAVSRTTRDGRLADLQMVQEQIADSWIQLEMFRLLVLRTAWLIDKHKDYQKVRKDIAAIKVAMPKVYHDIATKAAHLHGALGVSNEMPFMHMVTSSLVMGIADGPTEVHKVTVAKQVLKDYRPDNDLFPGYHIPRLREEAEKRYAKELGELREAYAARGGRRDAAKAEAV</sequence>
<dbReference type="InterPro" id="IPR050741">
    <property type="entry name" value="Acyl-CoA_dehydrogenase"/>
</dbReference>
<dbReference type="InterPro" id="IPR006091">
    <property type="entry name" value="Acyl-CoA_Oxase/DH_mid-dom"/>
</dbReference>
<dbReference type="EMBL" id="QFYP01000001">
    <property type="protein sequence ID" value="RAK59230.1"/>
    <property type="molecule type" value="Genomic_DNA"/>
</dbReference>
<protein>
    <submittedName>
        <fullName evidence="11">Acyl-CoA dehydrogenase</fullName>
    </submittedName>
</protein>
<dbReference type="InterPro" id="IPR013786">
    <property type="entry name" value="AcylCoA_DH/ox_N"/>
</dbReference>
<evidence type="ECO:0000259" key="9">
    <source>
        <dbReference type="Pfam" id="PF02770"/>
    </source>
</evidence>
<dbReference type="GO" id="GO:0003995">
    <property type="term" value="F:acyl-CoA dehydrogenase activity"/>
    <property type="evidence" value="ECO:0007669"/>
    <property type="project" value="TreeGrafter"/>
</dbReference>
<evidence type="ECO:0000256" key="4">
    <source>
        <dbReference type="ARBA" id="ARBA00022630"/>
    </source>
</evidence>
<evidence type="ECO:0000259" key="10">
    <source>
        <dbReference type="Pfam" id="PF02771"/>
    </source>
</evidence>
<dbReference type="InterPro" id="IPR036250">
    <property type="entry name" value="AcylCo_DH-like_C"/>
</dbReference>
<dbReference type="GO" id="GO:0005737">
    <property type="term" value="C:cytoplasm"/>
    <property type="evidence" value="ECO:0007669"/>
    <property type="project" value="TreeGrafter"/>
</dbReference>
<evidence type="ECO:0000256" key="3">
    <source>
        <dbReference type="ARBA" id="ARBA00011738"/>
    </source>
</evidence>
<evidence type="ECO:0000256" key="1">
    <source>
        <dbReference type="ARBA" id="ARBA00001974"/>
    </source>
</evidence>
<dbReference type="Proteomes" id="UP000249842">
    <property type="component" value="Unassembled WGS sequence"/>
</dbReference>
<accession>A0A328AVW6</accession>
<evidence type="ECO:0000259" key="8">
    <source>
        <dbReference type="Pfam" id="PF00441"/>
    </source>
</evidence>
<dbReference type="Gene3D" id="1.10.540.10">
    <property type="entry name" value="Acyl-CoA dehydrogenase/oxidase, N-terminal domain"/>
    <property type="match status" value="1"/>
</dbReference>
<name>A0A328AVW6_9CAUL</name>
<comment type="similarity">
    <text evidence="2 7">Belongs to the acyl-CoA dehydrogenase family.</text>
</comment>
<dbReference type="InterPro" id="IPR009075">
    <property type="entry name" value="AcylCo_DH/oxidase_C"/>
</dbReference>
<evidence type="ECO:0000256" key="6">
    <source>
        <dbReference type="ARBA" id="ARBA00023002"/>
    </source>
</evidence>
<keyword evidence="12" id="KW-1185">Reference proteome</keyword>
<gene>
    <name evidence="11" type="ORF">DJ021_05150</name>
</gene>
<evidence type="ECO:0000256" key="2">
    <source>
        <dbReference type="ARBA" id="ARBA00009347"/>
    </source>
</evidence>
<dbReference type="Pfam" id="PF02770">
    <property type="entry name" value="Acyl-CoA_dh_M"/>
    <property type="match status" value="1"/>
</dbReference>
<feature type="domain" description="Acyl-CoA dehydrogenase/oxidase N-terminal" evidence="10">
    <location>
        <begin position="15"/>
        <end position="127"/>
    </location>
</feature>
<proteinExistence type="inferred from homology"/>
<dbReference type="GO" id="GO:0033539">
    <property type="term" value="P:fatty acid beta-oxidation using acyl-CoA dehydrogenase"/>
    <property type="evidence" value="ECO:0007669"/>
    <property type="project" value="TreeGrafter"/>
</dbReference>
<feature type="domain" description="Acyl-CoA oxidase/dehydrogenase middle" evidence="9">
    <location>
        <begin position="131"/>
        <end position="208"/>
    </location>
</feature>
<reference evidence="12" key="1">
    <citation type="submission" date="2018-05" db="EMBL/GenBank/DDBJ databases">
        <authorList>
            <person name="Li X."/>
        </authorList>
    </citation>
    <scope>NUCLEOTIDE SEQUENCE [LARGE SCALE GENOMIC DNA]</scope>
    <source>
        <strain evidence="12">HKS-05</strain>
    </source>
</reference>
<comment type="cofactor">
    <cofactor evidence="1 7">
        <name>FAD</name>
        <dbReference type="ChEBI" id="CHEBI:57692"/>
    </cofactor>
</comment>
<dbReference type="Pfam" id="PF00441">
    <property type="entry name" value="Acyl-CoA_dh_1"/>
    <property type="match status" value="1"/>
</dbReference>
<feature type="domain" description="Acyl-CoA dehydrogenase/oxidase C-terminal" evidence="8">
    <location>
        <begin position="248"/>
        <end position="395"/>
    </location>
</feature>
<dbReference type="FunFam" id="2.40.110.10:FF:000002">
    <property type="entry name" value="Acyl-CoA dehydrogenase fadE12"/>
    <property type="match status" value="1"/>
</dbReference>
<comment type="subunit">
    <text evidence="3">Homodimer.</text>
</comment>